<dbReference type="OrthoDB" id="9795675at2"/>
<evidence type="ECO:0000259" key="8">
    <source>
        <dbReference type="Pfam" id="PF00884"/>
    </source>
</evidence>
<dbReference type="InterPro" id="IPR017850">
    <property type="entry name" value="Alkaline_phosphatase_core_sf"/>
</dbReference>
<proteinExistence type="inferred from homology"/>
<dbReference type="SUPFAM" id="SSF53649">
    <property type="entry name" value="Alkaline phosphatase-like"/>
    <property type="match status" value="1"/>
</dbReference>
<dbReference type="CDD" id="cd16142">
    <property type="entry name" value="ARS_like"/>
    <property type="match status" value="1"/>
</dbReference>
<evidence type="ECO:0000313" key="10">
    <source>
        <dbReference type="Proteomes" id="UP000460715"/>
    </source>
</evidence>
<sequence>MPQERVTIDVSSGPQRRSGDGSRRSLLLSGSALVGALAVGSAASSRSVRAQQSQQGGQKPNIIFILADNLGYGELGCYGGGILRGAPTPRIDRLAAEGTRLLNFNVEPQCTPSRSAFITGRHPIRSGTYSVPIDGRPYGPVRWEVTLPDLLSSQGYATGIFGKWHLGDSEGRYPHDRGFDEWYGIPNSSDESFWPQQAGFDAKLAHLEQVMEGRRGEKARGIKVYDDNARREIDLELTTKTIDFMKRSVQAGRPFFAYVPFTLVHAPTEPSKQFAGKTGRGDWADVLAQMDWSVGQILDAVAEMGVQDNTVFVFTSDNGPEETYPWRGWAGPWSGSYFTAMEGSLRTPFIIRWPGRVPEGRVSNEIVHIADLFTTLARIAGAEIPQDRPIDGLDQTSFLLGRQETSVREWFPVYVNNELFAVKWRNWKLHFVWQERMDDAPQRLGGGVKLFNLDITPQERPDESLPTGFTHGWVVHGIFAALTPFQQSLKEHPPIPMGAADPYRPGKSG</sequence>
<dbReference type="InterPro" id="IPR050738">
    <property type="entry name" value="Sulfatase"/>
</dbReference>
<dbReference type="InterPro" id="IPR000917">
    <property type="entry name" value="Sulfatase_N"/>
</dbReference>
<dbReference type="GO" id="GO:0046872">
    <property type="term" value="F:metal ion binding"/>
    <property type="evidence" value="ECO:0007669"/>
    <property type="project" value="UniProtKB-KW"/>
</dbReference>
<organism evidence="9 10">
    <name type="scientific">Teichococcus coralli</name>
    <dbReference type="NCBI Taxonomy" id="2545983"/>
    <lineage>
        <taxon>Bacteria</taxon>
        <taxon>Pseudomonadati</taxon>
        <taxon>Pseudomonadota</taxon>
        <taxon>Alphaproteobacteria</taxon>
        <taxon>Acetobacterales</taxon>
        <taxon>Roseomonadaceae</taxon>
        <taxon>Roseomonas</taxon>
    </lineage>
</organism>
<dbReference type="EMBL" id="SNVJ01000005">
    <property type="protein sequence ID" value="MXP63143.1"/>
    <property type="molecule type" value="Genomic_DNA"/>
</dbReference>
<evidence type="ECO:0000256" key="3">
    <source>
        <dbReference type="ARBA" id="ARBA00022723"/>
    </source>
</evidence>
<comment type="similarity">
    <text evidence="2">Belongs to the sulfatase family.</text>
</comment>
<evidence type="ECO:0000256" key="7">
    <source>
        <dbReference type="SAM" id="MobiDB-lite"/>
    </source>
</evidence>
<keyword evidence="4" id="KW-0732">Signal</keyword>
<dbReference type="Gene3D" id="3.30.1120.10">
    <property type="match status" value="1"/>
</dbReference>
<dbReference type="InterPro" id="IPR006311">
    <property type="entry name" value="TAT_signal"/>
</dbReference>
<dbReference type="AlphaFoldDB" id="A0A845B690"/>
<dbReference type="Proteomes" id="UP000460715">
    <property type="component" value="Unassembled WGS sequence"/>
</dbReference>
<keyword evidence="6" id="KW-0106">Calcium</keyword>
<keyword evidence="3" id="KW-0479">Metal-binding</keyword>
<evidence type="ECO:0000256" key="2">
    <source>
        <dbReference type="ARBA" id="ARBA00008779"/>
    </source>
</evidence>
<evidence type="ECO:0000256" key="6">
    <source>
        <dbReference type="ARBA" id="ARBA00022837"/>
    </source>
</evidence>
<dbReference type="Pfam" id="PF00884">
    <property type="entry name" value="Sulfatase"/>
    <property type="match status" value="1"/>
</dbReference>
<evidence type="ECO:0000313" key="9">
    <source>
        <dbReference type="EMBL" id="MXP63143.1"/>
    </source>
</evidence>
<evidence type="ECO:0000256" key="1">
    <source>
        <dbReference type="ARBA" id="ARBA00001913"/>
    </source>
</evidence>
<protein>
    <submittedName>
        <fullName evidence="9">Arylsulfatase</fullName>
    </submittedName>
</protein>
<dbReference type="GO" id="GO:0004065">
    <property type="term" value="F:arylsulfatase activity"/>
    <property type="evidence" value="ECO:0007669"/>
    <property type="project" value="TreeGrafter"/>
</dbReference>
<name>A0A845B690_9PROT</name>
<dbReference type="PANTHER" id="PTHR42693:SF42">
    <property type="entry name" value="ARYLSULFATASE G"/>
    <property type="match status" value="1"/>
</dbReference>
<evidence type="ECO:0000256" key="5">
    <source>
        <dbReference type="ARBA" id="ARBA00022801"/>
    </source>
</evidence>
<accession>A0A845B690</accession>
<keyword evidence="10" id="KW-1185">Reference proteome</keyword>
<dbReference type="PANTHER" id="PTHR42693">
    <property type="entry name" value="ARYLSULFATASE FAMILY MEMBER"/>
    <property type="match status" value="1"/>
</dbReference>
<comment type="cofactor">
    <cofactor evidence="1">
        <name>Ca(2+)</name>
        <dbReference type="ChEBI" id="CHEBI:29108"/>
    </cofactor>
</comment>
<evidence type="ECO:0000256" key="4">
    <source>
        <dbReference type="ARBA" id="ARBA00022729"/>
    </source>
</evidence>
<feature type="region of interest" description="Disordered" evidence="7">
    <location>
        <begin position="1"/>
        <end position="24"/>
    </location>
</feature>
<feature type="region of interest" description="Disordered" evidence="7">
    <location>
        <begin position="490"/>
        <end position="509"/>
    </location>
</feature>
<reference evidence="9 10" key="1">
    <citation type="submission" date="2019-03" db="EMBL/GenBank/DDBJ databases">
        <title>Roseomonas sp. a novel Roseomonas species isolated from Sea whip Gorgonian.</title>
        <authorList>
            <person name="Li F."/>
            <person name="Pan X."/>
            <person name="Huang S."/>
            <person name="Li Z."/>
            <person name="Meng B."/>
        </authorList>
    </citation>
    <scope>NUCLEOTIDE SEQUENCE [LARGE SCALE GENOMIC DNA]</scope>
    <source>
        <strain evidence="9 10">M0104</strain>
    </source>
</reference>
<feature type="domain" description="Sulfatase N-terminal" evidence="8">
    <location>
        <begin position="60"/>
        <end position="381"/>
    </location>
</feature>
<dbReference type="Gene3D" id="3.40.720.10">
    <property type="entry name" value="Alkaline Phosphatase, subunit A"/>
    <property type="match status" value="1"/>
</dbReference>
<keyword evidence="5" id="KW-0378">Hydrolase</keyword>
<dbReference type="PROSITE" id="PS51318">
    <property type="entry name" value="TAT"/>
    <property type="match status" value="1"/>
</dbReference>
<comment type="caution">
    <text evidence="9">The sequence shown here is derived from an EMBL/GenBank/DDBJ whole genome shotgun (WGS) entry which is preliminary data.</text>
</comment>
<gene>
    <name evidence="9" type="ORF">E0493_07215</name>
</gene>